<feature type="compositionally biased region" description="Acidic residues" evidence="2">
    <location>
        <begin position="65"/>
        <end position="79"/>
    </location>
</feature>
<feature type="compositionally biased region" description="Basic and acidic residues" evidence="2">
    <location>
        <begin position="560"/>
        <end position="579"/>
    </location>
</feature>
<comment type="caution">
    <text evidence="4">The sequence shown here is derived from an EMBL/GenBank/DDBJ whole genome shotgun (WGS) entry which is preliminary data.</text>
</comment>
<dbReference type="AlphaFoldDB" id="A0A9P4VPX5"/>
<evidence type="ECO:0000313" key="4">
    <source>
        <dbReference type="EMBL" id="KAF2837750.1"/>
    </source>
</evidence>
<comment type="similarity">
    <text evidence="1">Belongs to the KRI1 family.</text>
</comment>
<evidence type="ECO:0000313" key="5">
    <source>
        <dbReference type="Proteomes" id="UP000799429"/>
    </source>
</evidence>
<feature type="region of interest" description="Disordered" evidence="2">
    <location>
        <begin position="1"/>
        <end position="83"/>
    </location>
</feature>
<feature type="region of interest" description="Disordered" evidence="2">
    <location>
        <begin position="543"/>
        <end position="618"/>
    </location>
</feature>
<dbReference type="OrthoDB" id="10252032at2759"/>
<accession>A0A9P4VPX5</accession>
<keyword evidence="5" id="KW-1185">Reference proteome</keyword>
<sequence length="618" mass="71296">MATRPTKRVKLLDESDSDEVNGGVSLKINDSYARRFEHNKKREEIQRLEEKYGKQSTSEDRAESDSDNSSESEDDEEGELVTAELDAEISATLRAIRSKDPRVYDNATTFYKSSGPEENAAAFKEKEKPMHLRDYHRAMLLNGGAAKVNEDDNLSPKTYIDEQEDLKWNIVREMHESGQNGIDDSTSEDEFLVRKEKQPPPMEVTQAITTVDVENADKDPENFLSNFMAARAWIPTATSQWQPFESDDEEEDARAEAFEAAYNLRFEDPEGANEKIMTHSRTATAKYSVRREELSGRKKIREAEKAKKAAEKQEREEEKARLRKLKIDELQEKVKKIKEAAGLRGKQISADEWEKVLNEDWDDNEWDAQMNARFGDKYYEQNLNSGDEESDSKSKRKRKLKKPTWDDDIDIKDLVPEFAAEEDNSKPRFTLTDSENENDDINGEVVSDDSELESPVRNDLSTRKARLQVRAEVKRDARRERRIIESLVDRDLITSLPDKKPSGFRYRQTSPTTFGLTSLDILLADDSQLNQYAGLKKMATFRDPEKKKKDRKKLGKKARLREWRKETFGDANGPREEVFSSKILGSTEEKGEEIDVDIREHKGKKRKRSRKKNQKVTV</sequence>
<dbReference type="GO" id="GO:0030686">
    <property type="term" value="C:90S preribosome"/>
    <property type="evidence" value="ECO:0007669"/>
    <property type="project" value="TreeGrafter"/>
</dbReference>
<evidence type="ECO:0000259" key="3">
    <source>
        <dbReference type="Pfam" id="PF12936"/>
    </source>
</evidence>
<dbReference type="GO" id="GO:0000447">
    <property type="term" value="P:endonucleolytic cleavage in ITS1 to separate SSU-rRNA from 5.8S rRNA and LSU-rRNA from tricistronic rRNA transcript (SSU-rRNA, 5.8S rRNA, LSU-rRNA)"/>
    <property type="evidence" value="ECO:0007669"/>
    <property type="project" value="TreeGrafter"/>
</dbReference>
<feature type="region of interest" description="Disordered" evidence="2">
    <location>
        <begin position="177"/>
        <end position="200"/>
    </location>
</feature>
<dbReference type="Pfam" id="PF05178">
    <property type="entry name" value="Kri1"/>
    <property type="match status" value="1"/>
</dbReference>
<organism evidence="4 5">
    <name type="scientific">Patellaria atrata CBS 101060</name>
    <dbReference type="NCBI Taxonomy" id="1346257"/>
    <lineage>
        <taxon>Eukaryota</taxon>
        <taxon>Fungi</taxon>
        <taxon>Dikarya</taxon>
        <taxon>Ascomycota</taxon>
        <taxon>Pezizomycotina</taxon>
        <taxon>Dothideomycetes</taxon>
        <taxon>Dothideomycetes incertae sedis</taxon>
        <taxon>Patellariales</taxon>
        <taxon>Patellariaceae</taxon>
        <taxon>Patellaria</taxon>
    </lineage>
</organism>
<feature type="region of interest" description="Disordered" evidence="2">
    <location>
        <begin position="421"/>
        <end position="458"/>
    </location>
</feature>
<protein>
    <submittedName>
        <fullName evidence="4">Krr1-domain-containing protein</fullName>
    </submittedName>
</protein>
<feature type="compositionally biased region" description="Basic residues" evidence="2">
    <location>
        <begin position="548"/>
        <end position="559"/>
    </location>
</feature>
<reference evidence="4" key="1">
    <citation type="journal article" date="2020" name="Stud. Mycol.">
        <title>101 Dothideomycetes genomes: a test case for predicting lifestyles and emergence of pathogens.</title>
        <authorList>
            <person name="Haridas S."/>
            <person name="Albert R."/>
            <person name="Binder M."/>
            <person name="Bloem J."/>
            <person name="Labutti K."/>
            <person name="Salamov A."/>
            <person name="Andreopoulos B."/>
            <person name="Baker S."/>
            <person name="Barry K."/>
            <person name="Bills G."/>
            <person name="Bluhm B."/>
            <person name="Cannon C."/>
            <person name="Castanera R."/>
            <person name="Culley D."/>
            <person name="Daum C."/>
            <person name="Ezra D."/>
            <person name="Gonzalez J."/>
            <person name="Henrissat B."/>
            <person name="Kuo A."/>
            <person name="Liang C."/>
            <person name="Lipzen A."/>
            <person name="Lutzoni F."/>
            <person name="Magnuson J."/>
            <person name="Mondo S."/>
            <person name="Nolan M."/>
            <person name="Ohm R."/>
            <person name="Pangilinan J."/>
            <person name="Park H.-J."/>
            <person name="Ramirez L."/>
            <person name="Alfaro M."/>
            <person name="Sun H."/>
            <person name="Tritt A."/>
            <person name="Yoshinaga Y."/>
            <person name="Zwiers L.-H."/>
            <person name="Turgeon B."/>
            <person name="Goodwin S."/>
            <person name="Spatafora J."/>
            <person name="Crous P."/>
            <person name="Grigoriev I."/>
        </authorList>
    </citation>
    <scope>NUCLEOTIDE SEQUENCE</scope>
    <source>
        <strain evidence="4">CBS 101060</strain>
    </source>
</reference>
<feature type="compositionally biased region" description="Acidic residues" evidence="2">
    <location>
        <begin position="434"/>
        <end position="452"/>
    </location>
</feature>
<dbReference type="InterPro" id="IPR024626">
    <property type="entry name" value="Kri1-like_C"/>
</dbReference>
<evidence type="ECO:0000256" key="2">
    <source>
        <dbReference type="SAM" id="MobiDB-lite"/>
    </source>
</evidence>
<dbReference type="InterPro" id="IPR018034">
    <property type="entry name" value="Kri1"/>
</dbReference>
<gene>
    <name evidence="4" type="ORF">M501DRAFT_936900</name>
</gene>
<feature type="region of interest" description="Disordered" evidence="2">
    <location>
        <begin position="298"/>
        <end position="319"/>
    </location>
</feature>
<feature type="domain" description="Kri1-like C-terminal" evidence="3">
    <location>
        <begin position="485"/>
        <end position="567"/>
    </location>
</feature>
<dbReference type="Pfam" id="PF12936">
    <property type="entry name" value="Kri1_C"/>
    <property type="match status" value="1"/>
</dbReference>
<dbReference type="PANTHER" id="PTHR14490:SF5">
    <property type="entry name" value="PROTEIN KRI1 HOMOLOG"/>
    <property type="match status" value="1"/>
</dbReference>
<name>A0A9P4VPX5_9PEZI</name>
<feature type="compositionally biased region" description="Basic residues" evidence="2">
    <location>
        <begin position="601"/>
        <end position="618"/>
    </location>
</feature>
<feature type="compositionally biased region" description="Basic and acidic residues" evidence="2">
    <location>
        <begin position="32"/>
        <end position="64"/>
    </location>
</feature>
<dbReference type="GO" id="GO:0005730">
    <property type="term" value="C:nucleolus"/>
    <property type="evidence" value="ECO:0007669"/>
    <property type="project" value="TreeGrafter"/>
</dbReference>
<dbReference type="PANTHER" id="PTHR14490">
    <property type="entry name" value="ZINC FINGER, ZZ TYPE"/>
    <property type="match status" value="1"/>
</dbReference>
<evidence type="ECO:0000256" key="1">
    <source>
        <dbReference type="ARBA" id="ARBA00007473"/>
    </source>
</evidence>
<dbReference type="Proteomes" id="UP000799429">
    <property type="component" value="Unassembled WGS sequence"/>
</dbReference>
<dbReference type="EMBL" id="MU006098">
    <property type="protein sequence ID" value="KAF2837750.1"/>
    <property type="molecule type" value="Genomic_DNA"/>
</dbReference>
<proteinExistence type="inferred from homology"/>
<feature type="region of interest" description="Disordered" evidence="2">
    <location>
        <begin position="377"/>
        <end position="404"/>
    </location>
</feature>